<dbReference type="Proteomes" id="UP000821853">
    <property type="component" value="Chromosome 2"/>
</dbReference>
<dbReference type="SUPFAM" id="SSF55486">
    <property type="entry name" value="Metalloproteases ('zincins'), catalytic domain"/>
    <property type="match status" value="1"/>
</dbReference>
<dbReference type="Pfam" id="PF05649">
    <property type="entry name" value="Peptidase_M13_N"/>
    <property type="match status" value="1"/>
</dbReference>
<organism evidence="4 5">
    <name type="scientific">Haemaphysalis longicornis</name>
    <name type="common">Bush tick</name>
    <dbReference type="NCBI Taxonomy" id="44386"/>
    <lineage>
        <taxon>Eukaryota</taxon>
        <taxon>Metazoa</taxon>
        <taxon>Ecdysozoa</taxon>
        <taxon>Arthropoda</taxon>
        <taxon>Chelicerata</taxon>
        <taxon>Arachnida</taxon>
        <taxon>Acari</taxon>
        <taxon>Parasitiformes</taxon>
        <taxon>Ixodida</taxon>
        <taxon>Ixodoidea</taxon>
        <taxon>Ixodidae</taxon>
        <taxon>Haemaphysalinae</taxon>
        <taxon>Haemaphysalis</taxon>
    </lineage>
</organism>
<dbReference type="InterPro" id="IPR000718">
    <property type="entry name" value="Peptidase_M13"/>
</dbReference>
<dbReference type="EMBL" id="JABSTR010000004">
    <property type="protein sequence ID" value="KAH9368083.1"/>
    <property type="molecule type" value="Genomic_DNA"/>
</dbReference>
<accession>A0A9J6FZ21</accession>
<dbReference type="InterPro" id="IPR042089">
    <property type="entry name" value="Peptidase_M13_dom_2"/>
</dbReference>
<feature type="transmembrane region" description="Helical" evidence="2">
    <location>
        <begin position="12"/>
        <end position="34"/>
    </location>
</feature>
<dbReference type="PANTHER" id="PTHR11733:SF241">
    <property type="entry name" value="GH26575P-RELATED"/>
    <property type="match status" value="1"/>
</dbReference>
<evidence type="ECO:0000313" key="4">
    <source>
        <dbReference type="EMBL" id="KAH9368083.1"/>
    </source>
</evidence>
<comment type="caution">
    <text evidence="4">The sequence shown here is derived from an EMBL/GenBank/DDBJ whole genome shotgun (WGS) entry which is preliminary data.</text>
</comment>
<dbReference type="Gene3D" id="1.10.1380.10">
    <property type="entry name" value="Neutral endopeptidase , domain2"/>
    <property type="match status" value="1"/>
</dbReference>
<reference evidence="4 5" key="1">
    <citation type="journal article" date="2020" name="Cell">
        <title>Large-Scale Comparative Analyses of Tick Genomes Elucidate Their Genetic Diversity and Vector Capacities.</title>
        <authorList>
            <consortium name="Tick Genome and Microbiome Consortium (TIGMIC)"/>
            <person name="Jia N."/>
            <person name="Wang J."/>
            <person name="Shi W."/>
            <person name="Du L."/>
            <person name="Sun Y."/>
            <person name="Zhan W."/>
            <person name="Jiang J.F."/>
            <person name="Wang Q."/>
            <person name="Zhang B."/>
            <person name="Ji P."/>
            <person name="Bell-Sakyi L."/>
            <person name="Cui X.M."/>
            <person name="Yuan T.T."/>
            <person name="Jiang B.G."/>
            <person name="Yang W.F."/>
            <person name="Lam T.T."/>
            <person name="Chang Q.C."/>
            <person name="Ding S.J."/>
            <person name="Wang X.J."/>
            <person name="Zhu J.G."/>
            <person name="Ruan X.D."/>
            <person name="Zhao L."/>
            <person name="Wei J.T."/>
            <person name="Ye R.Z."/>
            <person name="Que T.C."/>
            <person name="Du C.H."/>
            <person name="Zhou Y.H."/>
            <person name="Cheng J.X."/>
            <person name="Dai P.F."/>
            <person name="Guo W.B."/>
            <person name="Han X.H."/>
            <person name="Huang E.J."/>
            <person name="Li L.F."/>
            <person name="Wei W."/>
            <person name="Gao Y.C."/>
            <person name="Liu J.Z."/>
            <person name="Shao H.Z."/>
            <person name="Wang X."/>
            <person name="Wang C.C."/>
            <person name="Yang T.C."/>
            <person name="Huo Q.B."/>
            <person name="Li W."/>
            <person name="Chen H.Y."/>
            <person name="Chen S.E."/>
            <person name="Zhou L.G."/>
            <person name="Ni X.B."/>
            <person name="Tian J.H."/>
            <person name="Sheng Y."/>
            <person name="Liu T."/>
            <person name="Pan Y.S."/>
            <person name="Xia L.Y."/>
            <person name="Li J."/>
            <person name="Zhao F."/>
            <person name="Cao W.C."/>
        </authorList>
    </citation>
    <scope>NUCLEOTIDE SEQUENCE [LARGE SCALE GENOMIC DNA]</scope>
    <source>
        <strain evidence="4">HaeL-2018</strain>
    </source>
</reference>
<dbReference type="Gene3D" id="3.40.390.10">
    <property type="entry name" value="Collagenase (Catalytic Domain)"/>
    <property type="match status" value="2"/>
</dbReference>
<name>A0A9J6FZ21_HAELO</name>
<dbReference type="GO" id="GO:0004222">
    <property type="term" value="F:metalloendopeptidase activity"/>
    <property type="evidence" value="ECO:0007669"/>
    <property type="project" value="InterPro"/>
</dbReference>
<dbReference type="GO" id="GO:0016485">
    <property type="term" value="P:protein processing"/>
    <property type="evidence" value="ECO:0007669"/>
    <property type="project" value="TreeGrafter"/>
</dbReference>
<dbReference type="InterPro" id="IPR008753">
    <property type="entry name" value="Peptidase_M13_N"/>
</dbReference>
<dbReference type="AlphaFoldDB" id="A0A9J6FZ21"/>
<sequence length="640" mass="71083">MQDSGVQGQSMVNWGVGPMAVAVLFCILIVAITWKKAQTYTVCNSAGCAFFARKFKASLNESAAHPCDNFTAFVCDGWTRYNKFSVRQDLMVNALSTLSKVSRAVQTTGKTNKPADGAMALFLSCYAVLQGQADQLLTVKRLLAAANITWPRRQSKPDVLLTLLYSSVKLRWSPLFNIDIDTSVDYGTEVFLMPFDDNQILRRKFKSLQGAAEGDRRAYFNFLSDKFGSTAAGEGDVTYEEVVNLCDAILVPLFDALQEQSTPEAINSSVLLQAKLTTSRWESALALHNVTGKPITYSTAALPYIAKFFELWNTYGENDTHLLVSWCTIQVAALYTNDKLIANYYGSEETALAEHGAFCLSKAYLVGKFSLFADYSSHVIDKDGRQDLERIAQNVRHAFHSRLQGWTHYEAVRTVVNDWHSVATVFKAFDASEGNGENDTHVDCAFGESLPDNWRKAAIPLKTMRSDKVYMAMKSLKLHVVLYDDFVLLPFSASFPLYDINATAAVNYGGVGKEMALSLSGLFYDTYWRFKQAKNSIVNVSKCIGGREALSNSLEVVAMNALYDAYMIASAGRDVRLVELEKYTSSEIFFIASCYSKCSGSMGSTYGDCNEALRHVEAFAVAFECPRNANMNPERPCRLF</sequence>
<keyword evidence="5" id="KW-1185">Reference proteome</keyword>
<keyword evidence="2" id="KW-0812">Transmembrane</keyword>
<evidence type="ECO:0000313" key="5">
    <source>
        <dbReference type="Proteomes" id="UP000821853"/>
    </source>
</evidence>
<dbReference type="OrthoDB" id="6503434at2759"/>
<proteinExistence type="inferred from homology"/>
<dbReference type="PROSITE" id="PS51885">
    <property type="entry name" value="NEPRILYSIN"/>
    <property type="match status" value="1"/>
</dbReference>
<keyword evidence="2" id="KW-0472">Membrane</keyword>
<dbReference type="PANTHER" id="PTHR11733">
    <property type="entry name" value="ZINC METALLOPROTEASE FAMILY M13 NEPRILYSIN-RELATED"/>
    <property type="match status" value="1"/>
</dbReference>
<dbReference type="GO" id="GO:0005886">
    <property type="term" value="C:plasma membrane"/>
    <property type="evidence" value="ECO:0007669"/>
    <property type="project" value="TreeGrafter"/>
</dbReference>
<dbReference type="VEuPathDB" id="VectorBase:HLOH_060843"/>
<gene>
    <name evidence="4" type="ORF">HPB48_002716</name>
</gene>
<comment type="similarity">
    <text evidence="1">Belongs to the peptidase M13 family.</text>
</comment>
<evidence type="ECO:0000256" key="2">
    <source>
        <dbReference type="SAM" id="Phobius"/>
    </source>
</evidence>
<protein>
    <recommendedName>
        <fullName evidence="3">Peptidase M13 N-terminal domain-containing protein</fullName>
    </recommendedName>
</protein>
<dbReference type="InterPro" id="IPR024079">
    <property type="entry name" value="MetalloPept_cat_dom_sf"/>
</dbReference>
<feature type="domain" description="Peptidase M13 N-terminal" evidence="3">
    <location>
        <begin position="66"/>
        <end position="404"/>
    </location>
</feature>
<keyword evidence="2" id="KW-1133">Transmembrane helix</keyword>
<evidence type="ECO:0000259" key="3">
    <source>
        <dbReference type="Pfam" id="PF05649"/>
    </source>
</evidence>
<evidence type="ECO:0000256" key="1">
    <source>
        <dbReference type="ARBA" id="ARBA00007357"/>
    </source>
</evidence>